<dbReference type="SUPFAM" id="SSF48452">
    <property type="entry name" value="TPR-like"/>
    <property type="match status" value="1"/>
</dbReference>
<evidence type="ECO:0000313" key="1">
    <source>
        <dbReference type="EMBL" id="OXE29453.1"/>
    </source>
</evidence>
<dbReference type="AlphaFoldDB" id="A0A227J2Y8"/>
<protein>
    <recommendedName>
        <fullName evidence="3">DUF924 domain-containing protein</fullName>
    </recommendedName>
</protein>
<dbReference type="Pfam" id="PF06041">
    <property type="entry name" value="DUF924"/>
    <property type="match status" value="1"/>
</dbReference>
<name>A0A227J2Y8_VIBPH</name>
<accession>A0A227J2Y8</accession>
<evidence type="ECO:0000313" key="2">
    <source>
        <dbReference type="Proteomes" id="UP000214596"/>
    </source>
</evidence>
<dbReference type="InterPro" id="IPR010323">
    <property type="entry name" value="DUF924"/>
</dbReference>
<dbReference type="EMBL" id="NIXT01003245">
    <property type="protein sequence ID" value="OXE29453.1"/>
    <property type="molecule type" value="Genomic_DNA"/>
</dbReference>
<dbReference type="Proteomes" id="UP000214596">
    <property type="component" value="Unassembled WGS sequence"/>
</dbReference>
<organism evidence="1 2">
    <name type="scientific">Vibrio parahaemolyticus</name>
    <dbReference type="NCBI Taxonomy" id="670"/>
    <lineage>
        <taxon>Bacteria</taxon>
        <taxon>Pseudomonadati</taxon>
        <taxon>Pseudomonadota</taxon>
        <taxon>Gammaproteobacteria</taxon>
        <taxon>Vibrionales</taxon>
        <taxon>Vibrionaceae</taxon>
        <taxon>Vibrio</taxon>
    </lineage>
</organism>
<dbReference type="InterPro" id="IPR011990">
    <property type="entry name" value="TPR-like_helical_dom_sf"/>
</dbReference>
<dbReference type="Gene3D" id="1.20.58.320">
    <property type="entry name" value="TPR-like"/>
    <property type="match status" value="1"/>
</dbReference>
<proteinExistence type="predicted"/>
<gene>
    <name evidence="1" type="ORF">CA163_28555</name>
</gene>
<evidence type="ECO:0008006" key="3">
    <source>
        <dbReference type="Google" id="ProtNLM"/>
    </source>
</evidence>
<sequence>MHQQIIKFWFEELTPQNWFENNPELDKHIASRFASVLEQAARCELFNWRDSAQG</sequence>
<feature type="non-terminal residue" evidence="1">
    <location>
        <position position="54"/>
    </location>
</feature>
<comment type="caution">
    <text evidence="1">The sequence shown here is derived from an EMBL/GenBank/DDBJ whole genome shotgun (WGS) entry which is preliminary data.</text>
</comment>
<reference evidence="1 2" key="1">
    <citation type="journal article" date="2017" name="Appl. Environ. Microbiol.">
        <title>Parallel evolution of two clades of a major Atlantic endemic Vibrio parahaemolyticus pathogen lineage by independent acquisition of related pathogenicity islands.</title>
        <authorList>
            <person name="Xu F."/>
            <person name="Gonzalez-Escalona N."/>
            <person name="Drees K.P."/>
            <person name="Sebra R.P."/>
            <person name="Cooper V.S."/>
            <person name="Jones S.H."/>
            <person name="Whistler C.A."/>
        </authorList>
    </citation>
    <scope>NUCLEOTIDE SEQUENCE [LARGE SCALE GENOMIC DNA]</scope>
    <source>
        <strain evidence="1 2">MAVP-3</strain>
    </source>
</reference>